<dbReference type="EMBL" id="JBAMIC010000001">
    <property type="protein sequence ID" value="KAK7116546.1"/>
    <property type="molecule type" value="Genomic_DNA"/>
</dbReference>
<dbReference type="PROSITE" id="PS50181">
    <property type="entry name" value="FBOX"/>
    <property type="match status" value="1"/>
</dbReference>
<keyword evidence="4" id="KW-1185">Reference proteome</keyword>
<evidence type="ECO:0000256" key="1">
    <source>
        <dbReference type="SAM" id="MobiDB-lite"/>
    </source>
</evidence>
<reference evidence="3 4" key="1">
    <citation type="submission" date="2024-02" db="EMBL/GenBank/DDBJ databases">
        <title>Chromosome-scale genome assembly of the rough periwinkle Littorina saxatilis.</title>
        <authorList>
            <person name="De Jode A."/>
            <person name="Faria R."/>
            <person name="Formenti G."/>
            <person name="Sims Y."/>
            <person name="Smith T.P."/>
            <person name="Tracey A."/>
            <person name="Wood J.M.D."/>
            <person name="Zagrodzka Z.B."/>
            <person name="Johannesson K."/>
            <person name="Butlin R.K."/>
            <person name="Leder E.H."/>
        </authorList>
    </citation>
    <scope>NUCLEOTIDE SEQUENCE [LARGE SCALE GENOMIC DNA]</scope>
    <source>
        <strain evidence="3">Snail1</strain>
        <tissue evidence="3">Muscle</tissue>
    </source>
</reference>
<dbReference type="InterPro" id="IPR036047">
    <property type="entry name" value="F-box-like_dom_sf"/>
</dbReference>
<gene>
    <name evidence="3" type="ORF">V1264_002208</name>
</gene>
<evidence type="ECO:0000313" key="3">
    <source>
        <dbReference type="EMBL" id="KAK7116546.1"/>
    </source>
</evidence>
<dbReference type="AlphaFoldDB" id="A0AAN9C183"/>
<name>A0AAN9C183_9CAEN</name>
<dbReference type="Proteomes" id="UP001374579">
    <property type="component" value="Unassembled WGS sequence"/>
</dbReference>
<dbReference type="SUPFAM" id="SSF81383">
    <property type="entry name" value="F-box domain"/>
    <property type="match status" value="1"/>
</dbReference>
<evidence type="ECO:0000313" key="4">
    <source>
        <dbReference type="Proteomes" id="UP001374579"/>
    </source>
</evidence>
<dbReference type="Gene3D" id="3.80.10.10">
    <property type="entry name" value="Ribonuclease Inhibitor"/>
    <property type="match status" value="1"/>
</dbReference>
<dbReference type="InterPro" id="IPR032675">
    <property type="entry name" value="LRR_dom_sf"/>
</dbReference>
<proteinExistence type="predicted"/>
<comment type="caution">
    <text evidence="3">The sequence shown here is derived from an EMBL/GenBank/DDBJ whole genome shotgun (WGS) entry which is preliminary data.</text>
</comment>
<protein>
    <recommendedName>
        <fullName evidence="2">F-box domain-containing protein</fullName>
    </recommendedName>
</protein>
<dbReference type="InterPro" id="IPR001810">
    <property type="entry name" value="F-box_dom"/>
</dbReference>
<feature type="region of interest" description="Disordered" evidence="1">
    <location>
        <begin position="22"/>
        <end position="63"/>
    </location>
</feature>
<evidence type="ECO:0000259" key="2">
    <source>
        <dbReference type="PROSITE" id="PS50181"/>
    </source>
</evidence>
<feature type="compositionally biased region" description="Basic and acidic residues" evidence="1">
    <location>
        <begin position="52"/>
        <end position="63"/>
    </location>
</feature>
<accession>A0AAN9C183</accession>
<sequence length="538" mass="61105">MPWSCMKCWGFPRCRQKAERGLRRQMQETEAQPLTDDGVHSTEQSSLMVSQDPKHSDSLAAEREKSGFAGSDFPQFPDFGHYLPSIAWIKILTYLTEQDRLAIALSCRRLKTLCLQTPSLWRSAEVFLGISAPQPEQQNDEKRKKGKVQLLPTDRAVLRGSSRYVSRVTIWMEDVKGLKFTKKSLKALKEATKHWSLTHVQIYGVRQDKKTRANPSDCALPSSLRKLFVNFMTSERARGLKGLHVQVWPWMDDKNEMFIISLLKDATFHEGLESLTLYWVTKFSEFPEASPSELSGLTSAVGRFKSVHTLCISSSYMSDDLLLALSSSQHCPLKRLKIFDGYFPTVISCWKEFLVHSPAVMVEMSIRTFLVCATLEQSLPAEVPLVYFNLSRPVPAEDQKELMKLFPRYTNHLKGVYFESGDSMPGCEEALVAMVEGCRFLHELSFYGKIRSKDIVRLASLERGWGSFNFLTKNVAFPEQSPDVSRKKKVKKLIKEVSSKLGKAWKPCSKIRLSRSSPSINTDNIEGGRILRVRPGKA</sequence>
<organism evidence="3 4">
    <name type="scientific">Littorina saxatilis</name>
    <dbReference type="NCBI Taxonomy" id="31220"/>
    <lineage>
        <taxon>Eukaryota</taxon>
        <taxon>Metazoa</taxon>
        <taxon>Spiralia</taxon>
        <taxon>Lophotrochozoa</taxon>
        <taxon>Mollusca</taxon>
        <taxon>Gastropoda</taxon>
        <taxon>Caenogastropoda</taxon>
        <taxon>Littorinimorpha</taxon>
        <taxon>Littorinoidea</taxon>
        <taxon>Littorinidae</taxon>
        <taxon>Littorina</taxon>
    </lineage>
</organism>
<dbReference type="Pfam" id="PF12937">
    <property type="entry name" value="F-box-like"/>
    <property type="match status" value="1"/>
</dbReference>
<feature type="domain" description="F-box" evidence="2">
    <location>
        <begin position="77"/>
        <end position="124"/>
    </location>
</feature>
<dbReference type="Gene3D" id="1.20.1280.50">
    <property type="match status" value="1"/>
</dbReference>